<protein>
    <submittedName>
        <fullName evidence="2">Uncharacterized protein</fullName>
    </submittedName>
</protein>
<evidence type="ECO:0000256" key="1">
    <source>
        <dbReference type="SAM" id="MobiDB-lite"/>
    </source>
</evidence>
<dbReference type="Proteomes" id="UP000050381">
    <property type="component" value="Unassembled WGS sequence"/>
</dbReference>
<name>A0A0P9QRB0_PSESX</name>
<sequence>MIKQKHIEGGLVVGDADYWAALEYAADQFLAREAAAIKNRTYKDVSTRSARAIGALPLWTPQICLATRREADGKSAHQPPLHRLGSFQPHQG</sequence>
<feature type="region of interest" description="Disordered" evidence="1">
    <location>
        <begin position="70"/>
        <end position="92"/>
    </location>
</feature>
<reference evidence="2 3" key="1">
    <citation type="submission" date="2015-09" db="EMBL/GenBank/DDBJ databases">
        <title>Genome announcement of multiple Pseudomonas syringae strains.</title>
        <authorList>
            <person name="Thakur S."/>
            <person name="Wang P.W."/>
            <person name="Gong Y."/>
            <person name="Weir B.S."/>
            <person name="Guttman D.S."/>
        </authorList>
    </citation>
    <scope>NUCLEOTIDE SEQUENCE [LARGE SCALE GENOMIC DNA]</scope>
    <source>
        <strain evidence="2 3">ICMP9419</strain>
    </source>
</reference>
<dbReference type="PATRIC" id="fig|264450.4.peg.3171"/>
<evidence type="ECO:0000313" key="2">
    <source>
        <dbReference type="EMBL" id="KPX00540.1"/>
    </source>
</evidence>
<evidence type="ECO:0000313" key="3">
    <source>
        <dbReference type="Proteomes" id="UP000050381"/>
    </source>
</evidence>
<dbReference type="EMBL" id="LJQD01000008">
    <property type="protein sequence ID" value="KPX00540.1"/>
    <property type="molecule type" value="Genomic_DNA"/>
</dbReference>
<comment type="caution">
    <text evidence="2">The sequence shown here is derived from an EMBL/GenBank/DDBJ whole genome shotgun (WGS) entry which is preliminary data.</text>
</comment>
<proteinExistence type="predicted"/>
<accession>A0A0P9QRB0</accession>
<organism evidence="2 3">
    <name type="scientific">Pseudomonas syringae pv. castaneae</name>
    <dbReference type="NCBI Taxonomy" id="264450"/>
    <lineage>
        <taxon>Bacteria</taxon>
        <taxon>Pseudomonadati</taxon>
        <taxon>Pseudomonadota</taxon>
        <taxon>Gammaproteobacteria</taxon>
        <taxon>Pseudomonadales</taxon>
        <taxon>Pseudomonadaceae</taxon>
        <taxon>Pseudomonas</taxon>
        <taxon>Pseudomonas syringae</taxon>
    </lineage>
</organism>
<gene>
    <name evidence="2" type="ORF">ALO79_02644</name>
</gene>
<dbReference type="AlphaFoldDB" id="A0A0P9QRB0"/>